<dbReference type="Proteomes" id="UP001564626">
    <property type="component" value="Unassembled WGS sequence"/>
</dbReference>
<gene>
    <name evidence="2" type="ORF">AB8O55_25735</name>
</gene>
<feature type="compositionally biased region" description="Basic and acidic residues" evidence="1">
    <location>
        <begin position="161"/>
        <end position="172"/>
    </location>
</feature>
<accession>A0ABV4CRK3</accession>
<feature type="compositionally biased region" description="Basic and acidic residues" evidence="1">
    <location>
        <begin position="106"/>
        <end position="121"/>
    </location>
</feature>
<feature type="compositionally biased region" description="Basic and acidic residues" evidence="1">
    <location>
        <begin position="1"/>
        <end position="29"/>
    </location>
</feature>
<name>A0ABV4CRK3_9PSEU</name>
<reference evidence="2 3" key="1">
    <citation type="submission" date="2024-08" db="EMBL/GenBank/DDBJ databases">
        <title>Genome mining of Saccharopolyspora cebuensis PGLac3 from Nigerian medicinal plant.</title>
        <authorList>
            <person name="Ezeobiora C.E."/>
            <person name="Igbokwe N.H."/>
            <person name="Amin D.H."/>
            <person name="Mendie U.E."/>
        </authorList>
    </citation>
    <scope>NUCLEOTIDE SEQUENCE [LARGE SCALE GENOMIC DNA]</scope>
    <source>
        <strain evidence="2 3">PGLac3</strain>
    </source>
</reference>
<sequence length="190" mass="22146">MAKSRKDYRDTYTEPELRERLKEEVKASDKGAAPGRWSARKSQLLTQAYERHGGGYRNPGRKTSSQRSLERWTEQEWQTASGSARARHGDRTERYLPKQAWEELTEGQRRETEQQKRDTSRRGRQHASNPPAAKSARRMAELDELPAQEAVQRARTFAPEEAERALRHEREHKARKTVLGQLSKRIDRGR</sequence>
<dbReference type="RefSeq" id="WP_345362453.1">
    <property type="nucleotide sequence ID" value="NZ_BAABII010000006.1"/>
</dbReference>
<organism evidence="2 3">
    <name type="scientific">Saccharopolyspora cebuensis</name>
    <dbReference type="NCBI Taxonomy" id="418759"/>
    <lineage>
        <taxon>Bacteria</taxon>
        <taxon>Bacillati</taxon>
        <taxon>Actinomycetota</taxon>
        <taxon>Actinomycetes</taxon>
        <taxon>Pseudonocardiales</taxon>
        <taxon>Pseudonocardiaceae</taxon>
        <taxon>Saccharopolyspora</taxon>
    </lineage>
</organism>
<keyword evidence="3" id="KW-1185">Reference proteome</keyword>
<dbReference type="EMBL" id="JBGEHV010000066">
    <property type="protein sequence ID" value="MEY8042822.1"/>
    <property type="molecule type" value="Genomic_DNA"/>
</dbReference>
<feature type="compositionally biased region" description="Basic and acidic residues" evidence="1">
    <location>
        <begin position="87"/>
        <end position="96"/>
    </location>
</feature>
<proteinExistence type="predicted"/>
<evidence type="ECO:0000313" key="3">
    <source>
        <dbReference type="Proteomes" id="UP001564626"/>
    </source>
</evidence>
<evidence type="ECO:0000313" key="2">
    <source>
        <dbReference type="EMBL" id="MEY8042822.1"/>
    </source>
</evidence>
<protein>
    <recommendedName>
        <fullName evidence="4">DUF5872 domain-containing protein</fullName>
    </recommendedName>
</protein>
<feature type="region of interest" description="Disordered" evidence="1">
    <location>
        <begin position="1"/>
        <end position="190"/>
    </location>
</feature>
<evidence type="ECO:0008006" key="4">
    <source>
        <dbReference type="Google" id="ProtNLM"/>
    </source>
</evidence>
<evidence type="ECO:0000256" key="1">
    <source>
        <dbReference type="SAM" id="MobiDB-lite"/>
    </source>
</evidence>
<comment type="caution">
    <text evidence="2">The sequence shown here is derived from an EMBL/GenBank/DDBJ whole genome shotgun (WGS) entry which is preliminary data.</text>
</comment>